<dbReference type="AlphaFoldDB" id="A0A0S1SLP7"/>
<accession>A0A0S1SNS0</accession>
<dbReference type="PANTHER" id="PTHR45947">
    <property type="entry name" value="SULFOQUINOVOSYL TRANSFERASE SQD2"/>
    <property type="match status" value="1"/>
</dbReference>
<dbReference type="CDD" id="cd03801">
    <property type="entry name" value="GT4_PimA-like"/>
    <property type="match status" value="1"/>
</dbReference>
<dbReference type="GO" id="GO:0016757">
    <property type="term" value="F:glycosyltransferase activity"/>
    <property type="evidence" value="ECO:0007669"/>
    <property type="project" value="InterPro"/>
</dbReference>
<dbReference type="KEGG" id="prf:PeribacterA2_0893"/>
<dbReference type="InterPro" id="IPR050194">
    <property type="entry name" value="Glycosyltransferase_grp1"/>
</dbReference>
<evidence type="ECO:0000313" key="4">
    <source>
        <dbReference type="Proteomes" id="UP000069135"/>
    </source>
</evidence>
<dbReference type="PANTHER" id="PTHR45947:SF15">
    <property type="entry name" value="TEICHURONIC ACID BIOSYNTHESIS GLYCOSYLTRANSFERASE TUAC-RELATED"/>
    <property type="match status" value="1"/>
</dbReference>
<reference evidence="4" key="1">
    <citation type="submission" date="2015-10" db="EMBL/GenBank/DDBJ databases">
        <title>Analysis of five complete genome sequences for members of the class Peribacteria in the recently recognized Peregrinibacteria bacterial phylum.</title>
        <authorList>
            <person name="Anantharaman K."/>
            <person name="Brown C.T."/>
            <person name="Burstein D."/>
            <person name="Castelle C.J."/>
            <person name="Probst A.J."/>
            <person name="Thomas B.C."/>
            <person name="Williams K.H."/>
            <person name="Banfield J.F."/>
        </authorList>
    </citation>
    <scope>NUCLEOTIDE SEQUENCE [LARGE SCALE GENOMIC DNA]</scope>
</reference>
<sequence>MEIVLATGIYPPDIGGPATYVHALAEQLKSAGHVVTVVTYGTQDLGLRTKDLGNGWGVLVVSKSGGPLLRWWRYAQTLRKVAADADIIEAFSSVSVGVPLMFARLKKPKKVLRLGGDFFWERYTDRGGGKNLKEWYASVPRSKFITQKILASFDHVVFSTDFQKTLYRAQYRLPGHSVIQNALPAGTPVLHAAHAPFRLLFMGRFVAFKNLPILLRALTFLPQCSLTFVGDGPVAAALHLLVQELSLAGRVSFLPPQSGAAKARTMADADLLVLPSITELSPNVALEARAQGLPVLLTRGTGFGEMLTRGMVLRDVKTPEQLAQAIADVRSRYTEIAETAALPPPMRGWDTVAREHLQLFQSL</sequence>
<organism evidence="3 4">
    <name type="scientific">Candidatus Peribacter riflensis</name>
    <dbReference type="NCBI Taxonomy" id="1735162"/>
    <lineage>
        <taxon>Bacteria</taxon>
        <taxon>Candidatus Peregrinibacteriota</taxon>
        <taxon>Candidatus Peribacteria</taxon>
        <taxon>Candidatus Peribacterales</taxon>
        <taxon>Candidatus Peribacteraceae</taxon>
        <taxon>Candidatus Peribacter</taxon>
    </lineage>
</organism>
<proteinExistence type="predicted"/>
<keyword evidence="3" id="KW-0808">Transferase</keyword>
<evidence type="ECO:0000259" key="2">
    <source>
        <dbReference type="Pfam" id="PF13579"/>
    </source>
</evidence>
<dbReference type="InterPro" id="IPR001296">
    <property type="entry name" value="Glyco_trans_1"/>
</dbReference>
<dbReference type="InterPro" id="IPR028098">
    <property type="entry name" value="Glyco_trans_4-like_N"/>
</dbReference>
<feature type="domain" description="Glycosyltransferase subfamily 4-like N-terminal" evidence="2">
    <location>
        <begin position="15"/>
        <end position="171"/>
    </location>
</feature>
<dbReference type="SUPFAM" id="SSF53756">
    <property type="entry name" value="UDP-Glycosyltransferase/glycogen phosphorylase"/>
    <property type="match status" value="1"/>
</dbReference>
<gene>
    <name evidence="3" type="ORF">PeribacterD1_0893</name>
</gene>
<accession>A0A0S1SLP7</accession>
<accession>A0A0S1SSU3</accession>
<feature type="domain" description="Glycosyl transferase family 1" evidence="1">
    <location>
        <begin position="196"/>
        <end position="329"/>
    </location>
</feature>
<dbReference type="STRING" id="1735162.PeribacterB2_0895"/>
<dbReference type="Proteomes" id="UP000069135">
    <property type="component" value="Chromosome"/>
</dbReference>
<dbReference type="EMBL" id="CP013065">
    <property type="protein sequence ID" value="ALM13561.1"/>
    <property type="molecule type" value="Genomic_DNA"/>
</dbReference>
<dbReference type="Pfam" id="PF00534">
    <property type="entry name" value="Glycos_transf_1"/>
    <property type="match status" value="1"/>
</dbReference>
<dbReference type="Pfam" id="PF13579">
    <property type="entry name" value="Glyco_trans_4_4"/>
    <property type="match status" value="1"/>
</dbReference>
<dbReference type="Gene3D" id="3.40.50.2000">
    <property type="entry name" value="Glycogen Phosphorylase B"/>
    <property type="match status" value="2"/>
</dbReference>
<accession>A0A0S1SVY9</accession>
<reference evidence="3 4" key="2">
    <citation type="journal article" date="2016" name="PeerJ">
        <title>Analysis of five complete genome sequences for members of the class Peribacteria in the recently recognized Peregrinibacteria bacterial phylum.</title>
        <authorList>
            <person name="Anantharaman K."/>
            <person name="Brown C.T."/>
            <person name="Burstein D."/>
            <person name="Castelle C.J."/>
            <person name="Probst A.J."/>
            <person name="Thomas B.C."/>
            <person name="Williams K.H."/>
            <person name="Banfield J.F."/>
        </authorList>
    </citation>
    <scope>NUCLEOTIDE SEQUENCE [LARGE SCALE GENOMIC DNA]</scope>
    <source>
        <strain evidence="3">RIFOXYD1_FULL_PER-ii_59_16</strain>
    </source>
</reference>
<name>A0A0S1SLP7_9BACT</name>
<evidence type="ECO:0000259" key="1">
    <source>
        <dbReference type="Pfam" id="PF00534"/>
    </source>
</evidence>
<protein>
    <submittedName>
        <fullName evidence="3">Glucosyltransferase</fullName>
    </submittedName>
</protein>
<evidence type="ECO:0000313" key="3">
    <source>
        <dbReference type="EMBL" id="ALM13561.1"/>
    </source>
</evidence>
<accession>A0A0S1SIZ9</accession>